<feature type="transmembrane region" description="Helical" evidence="6">
    <location>
        <begin position="285"/>
        <end position="306"/>
    </location>
</feature>
<keyword evidence="6" id="KW-0813">Transport</keyword>
<comment type="caution">
    <text evidence="8">The sequence shown here is derived from an EMBL/GenBank/DDBJ whole genome shotgun (WGS) entry which is preliminary data.</text>
</comment>
<sequence>MNFSKFAYNNVTRNFKTYLAYFLSSAFSVFIFFSFAICMFHPTIRNSGMDIGSTAFMALATSEIVIFMFTFLFILYSLGMFLKIRLKEFGTLTILGITKNQINKLILLENIIIGTLSIVTGIVLGIVFSKFFLLLSAKVLYIDIDKFYFPIQAILLTLAAFALLFIIIATFTPMIIGKHKVIDLLDGSKKPTKTPKASPVLSIMSVVIIVLGYIVALEGAGIFGVEGNEIYISMVLIVIGTLLLFSQFSVFAIALLKKNRKFYMKKTNLLWISDLAYKLKENSRMLFIVSIVSTVAFTSVAGLFVFNSMKAKGTEEKFPLPYNYIAEPNDTVRDKNIKEIESKFKEGNFEYHKYTATFLEQKNNEDEKYYIMNASDYNNLAKAINRKTIYIKNDEVVLVPTYPSLPTREALLKIKNIKFNSTNSSYKVKEVGESNILPIGILSQMVVVNDDVFNKISNKLPNLKYYGYDVPRWKDTLNIQEEIRKDMIDLDNPEKMTHYVLNSPSLYYTEKQQGNMLLYMGFFIGVIFFIGAGSFLYFRFYTDLNQDKEKYKNMAKIGLSTDEIKKTSTIQMATLFFVPYIVASIHTIVALKSLENITYTSLIGYALTVLGGFFVAQVIYFLIIRSFYLKNVTKHIGEQ</sequence>
<evidence type="ECO:0000313" key="8">
    <source>
        <dbReference type="EMBL" id="KNF07755.1"/>
    </source>
</evidence>
<comment type="subcellular location">
    <subcellularLocation>
        <location evidence="1 6">Cell membrane</location>
        <topology evidence="1 6">Multi-pass membrane protein</topology>
    </subcellularLocation>
</comment>
<feature type="transmembrane region" description="Helical" evidence="6">
    <location>
        <begin position="573"/>
        <end position="591"/>
    </location>
</feature>
<feature type="transmembrane region" description="Helical" evidence="6">
    <location>
        <begin position="105"/>
        <end position="128"/>
    </location>
</feature>
<evidence type="ECO:0000259" key="7">
    <source>
        <dbReference type="Pfam" id="PF02687"/>
    </source>
</evidence>
<feature type="domain" description="ABC3 transporter permease C-terminal" evidence="7">
    <location>
        <begin position="64"/>
        <end position="169"/>
    </location>
</feature>
<dbReference type="GO" id="GO:0055085">
    <property type="term" value="P:transmembrane transport"/>
    <property type="evidence" value="ECO:0007669"/>
    <property type="project" value="UniProtKB-UniRule"/>
</dbReference>
<evidence type="ECO:0000256" key="2">
    <source>
        <dbReference type="ARBA" id="ARBA00022475"/>
    </source>
</evidence>
<dbReference type="STRING" id="1503.CLPU_12c00280"/>
<keyword evidence="4 6" id="KW-1133">Transmembrane helix</keyword>
<evidence type="ECO:0000256" key="4">
    <source>
        <dbReference type="ARBA" id="ARBA00022989"/>
    </source>
</evidence>
<organism evidence="8 9">
    <name type="scientific">Gottschalkia purinilytica</name>
    <name type="common">Clostridium purinilyticum</name>
    <dbReference type="NCBI Taxonomy" id="1503"/>
    <lineage>
        <taxon>Bacteria</taxon>
        <taxon>Bacillati</taxon>
        <taxon>Bacillota</taxon>
        <taxon>Tissierellia</taxon>
        <taxon>Tissierellales</taxon>
        <taxon>Gottschalkiaceae</taxon>
        <taxon>Gottschalkia</taxon>
    </lineage>
</organism>
<evidence type="ECO:0000256" key="1">
    <source>
        <dbReference type="ARBA" id="ARBA00004651"/>
    </source>
</evidence>
<reference evidence="9" key="1">
    <citation type="submission" date="2015-07" db="EMBL/GenBank/DDBJ databases">
        <title>Draft genome sequence of the purine-degrading Gottschalkia purinilyticum DSM 1384 (formerly Clostridium purinilyticum).</title>
        <authorList>
            <person name="Poehlein A."/>
            <person name="Schiel-Bengelsdorf B."/>
            <person name="Bengelsdorf F.R."/>
            <person name="Daniel R."/>
            <person name="Duerre P."/>
        </authorList>
    </citation>
    <scope>NUCLEOTIDE SEQUENCE [LARGE SCALE GENOMIC DNA]</scope>
    <source>
        <strain evidence="9">DSM 1384</strain>
    </source>
</reference>
<keyword evidence="2 6" id="KW-1003">Cell membrane</keyword>
<dbReference type="PANTHER" id="PTHR46795">
    <property type="entry name" value="ABC TRANSPORTER PERMEASE-RELATED-RELATED"/>
    <property type="match status" value="1"/>
</dbReference>
<dbReference type="PIRSF" id="PIRSF018968">
    <property type="entry name" value="ABC_permease_BceB"/>
    <property type="match status" value="1"/>
</dbReference>
<dbReference type="InterPro" id="IPR052536">
    <property type="entry name" value="ABC-4_Integral_Memb_Prot"/>
</dbReference>
<feature type="transmembrane region" description="Helical" evidence="6">
    <location>
        <begin position="603"/>
        <end position="624"/>
    </location>
</feature>
<feature type="transmembrane region" description="Helical" evidence="6">
    <location>
        <begin position="197"/>
        <end position="224"/>
    </location>
</feature>
<dbReference type="PATRIC" id="fig|1503.3.peg.311"/>
<dbReference type="Pfam" id="PF02687">
    <property type="entry name" value="FtsX"/>
    <property type="match status" value="1"/>
</dbReference>
<feature type="transmembrane region" description="Helical" evidence="6">
    <location>
        <begin position="148"/>
        <end position="176"/>
    </location>
</feature>
<feature type="transmembrane region" description="Helical" evidence="6">
    <location>
        <begin position="230"/>
        <end position="256"/>
    </location>
</feature>
<dbReference type="OrthoDB" id="9781780at2"/>
<dbReference type="EMBL" id="LGSS01000012">
    <property type="protein sequence ID" value="KNF07755.1"/>
    <property type="molecule type" value="Genomic_DNA"/>
</dbReference>
<keyword evidence="9" id="KW-1185">Reference proteome</keyword>
<dbReference type="PANTHER" id="PTHR46795:SF2">
    <property type="entry name" value="ABC TRANSPORTER, PERMEASE PROTEIN"/>
    <property type="match status" value="1"/>
</dbReference>
<comment type="similarity">
    <text evidence="6">Belongs to the ABC-4 integral membrane protein family.</text>
</comment>
<dbReference type="InterPro" id="IPR003838">
    <property type="entry name" value="ABC3_permease_C"/>
</dbReference>
<dbReference type="GO" id="GO:0005886">
    <property type="term" value="C:plasma membrane"/>
    <property type="evidence" value="ECO:0007669"/>
    <property type="project" value="UniProtKB-SubCell"/>
</dbReference>
<keyword evidence="5 6" id="KW-0472">Membrane</keyword>
<keyword evidence="3 6" id="KW-0812">Transmembrane</keyword>
<dbReference type="RefSeq" id="WP_050355886.1">
    <property type="nucleotide sequence ID" value="NZ_LGSS01000012.1"/>
</dbReference>
<protein>
    <submittedName>
        <fullName evidence="8">ABC transporter permease protein</fullName>
    </submittedName>
</protein>
<feature type="transmembrane region" description="Helical" evidence="6">
    <location>
        <begin position="21"/>
        <end position="44"/>
    </location>
</feature>
<evidence type="ECO:0000256" key="5">
    <source>
        <dbReference type="ARBA" id="ARBA00023136"/>
    </source>
</evidence>
<dbReference type="AlphaFoldDB" id="A0A0L0W8X2"/>
<gene>
    <name evidence="8" type="ORF">CLPU_12c00280</name>
</gene>
<dbReference type="Proteomes" id="UP000037267">
    <property type="component" value="Unassembled WGS sequence"/>
</dbReference>
<evidence type="ECO:0000256" key="3">
    <source>
        <dbReference type="ARBA" id="ARBA00022692"/>
    </source>
</evidence>
<evidence type="ECO:0000256" key="6">
    <source>
        <dbReference type="PIRNR" id="PIRNR018968"/>
    </source>
</evidence>
<feature type="transmembrane region" description="Helical" evidence="6">
    <location>
        <begin position="516"/>
        <end position="538"/>
    </location>
</feature>
<evidence type="ECO:0000313" key="9">
    <source>
        <dbReference type="Proteomes" id="UP000037267"/>
    </source>
</evidence>
<name>A0A0L0W8X2_GOTPU</name>
<proteinExistence type="inferred from homology"/>
<accession>A0A0L0W8X2</accession>
<feature type="transmembrane region" description="Helical" evidence="6">
    <location>
        <begin position="64"/>
        <end position="84"/>
    </location>
</feature>
<dbReference type="InterPro" id="IPR027022">
    <property type="entry name" value="ABC_permease_BceB-typ"/>
</dbReference>